<feature type="transmembrane region" description="Helical" evidence="1">
    <location>
        <begin position="149"/>
        <end position="171"/>
    </location>
</feature>
<organism evidence="2 3">
    <name type="scientific">Vitrella brassicaformis (strain CCMP3155)</name>
    <dbReference type="NCBI Taxonomy" id="1169540"/>
    <lineage>
        <taxon>Eukaryota</taxon>
        <taxon>Sar</taxon>
        <taxon>Alveolata</taxon>
        <taxon>Colpodellida</taxon>
        <taxon>Vitrellaceae</taxon>
        <taxon>Vitrella</taxon>
    </lineage>
</organism>
<keyword evidence="3" id="KW-1185">Reference proteome</keyword>
<dbReference type="OrthoDB" id="419711at2759"/>
<evidence type="ECO:0000256" key="1">
    <source>
        <dbReference type="SAM" id="Phobius"/>
    </source>
</evidence>
<keyword evidence="1" id="KW-0812">Transmembrane</keyword>
<dbReference type="PhylomeDB" id="A0A0G4EYP6"/>
<dbReference type="InParanoid" id="A0A0G4EYP6"/>
<dbReference type="GO" id="GO:0016020">
    <property type="term" value="C:membrane"/>
    <property type="evidence" value="ECO:0007669"/>
    <property type="project" value="TreeGrafter"/>
</dbReference>
<dbReference type="OMA" id="DESCCEQ"/>
<keyword evidence="1" id="KW-0472">Membrane</keyword>
<feature type="transmembrane region" description="Helical" evidence="1">
    <location>
        <begin position="104"/>
        <end position="128"/>
    </location>
</feature>
<dbReference type="EMBL" id="CDMY01000347">
    <property type="protein sequence ID" value="CEM04066.1"/>
    <property type="molecule type" value="Genomic_DNA"/>
</dbReference>
<evidence type="ECO:0000313" key="3">
    <source>
        <dbReference type="Proteomes" id="UP000041254"/>
    </source>
</evidence>
<sequence length="369" mass="41755">MGLHWKPRGWGEIAVSARVFMCLFPAVLVGIVWSAKRRRRLQWGLSRLILTGRPGGLKDPFLFSPFIQPHHLLVLRAFTLVWTVNVWCVMFSRTPRFVPPFPLWSFYTIWTYGFLTVMTAMLTLYSLLRVVCRMALRGAFWKWYRVMLWIIYQKQMAAAAVVAVVFWTYIYPLSSPSERQEWLGFPSLNQHGLNVVFLMAELLCSRVPILMTHVWATMSVVLLYGWAMILRFGVIPSVPIDLSTSAATVVLTLILFSHLVFHALFAAITRLRDIAIDPTSFHSAQQKLSPSVPGSPSITPSMSFYEYFTTPYFSTDVFADAIDTESDTDSNGGAGMRLKVPTDAKKAERAPLSSAWKEKTTFSATMVGS</sequence>
<dbReference type="AlphaFoldDB" id="A0A0G4EYP6"/>
<dbReference type="VEuPathDB" id="CryptoDB:Vbra_8499"/>
<dbReference type="PANTHER" id="PTHR12242">
    <property type="entry name" value="OS02G0130600 PROTEIN-RELATED"/>
    <property type="match status" value="1"/>
</dbReference>
<evidence type="ECO:0000313" key="2">
    <source>
        <dbReference type="EMBL" id="CEM04066.1"/>
    </source>
</evidence>
<name>A0A0G4EYP6_VITBC</name>
<gene>
    <name evidence="2" type="ORF">Vbra_8499</name>
</gene>
<proteinExistence type="predicted"/>
<feature type="transmembrane region" description="Helical" evidence="1">
    <location>
        <begin position="221"/>
        <end position="240"/>
    </location>
</feature>
<reference evidence="2 3" key="1">
    <citation type="submission" date="2014-11" db="EMBL/GenBank/DDBJ databases">
        <authorList>
            <person name="Zhu J."/>
            <person name="Qi W."/>
            <person name="Song R."/>
        </authorList>
    </citation>
    <scope>NUCLEOTIDE SEQUENCE [LARGE SCALE GENOMIC DNA]</scope>
</reference>
<feature type="transmembrane region" description="Helical" evidence="1">
    <location>
        <begin position="13"/>
        <end position="33"/>
    </location>
</feature>
<protein>
    <submittedName>
        <fullName evidence="2">Uncharacterized protein</fullName>
    </submittedName>
</protein>
<accession>A0A0G4EYP6</accession>
<dbReference type="PANTHER" id="PTHR12242:SF22">
    <property type="entry name" value="OS02G0130600 PROTEIN"/>
    <property type="match status" value="1"/>
</dbReference>
<keyword evidence="1" id="KW-1133">Transmembrane helix</keyword>
<feature type="transmembrane region" description="Helical" evidence="1">
    <location>
        <begin position="73"/>
        <end position="92"/>
    </location>
</feature>
<feature type="transmembrane region" description="Helical" evidence="1">
    <location>
        <begin position="246"/>
        <end position="268"/>
    </location>
</feature>
<dbReference type="Proteomes" id="UP000041254">
    <property type="component" value="Unassembled WGS sequence"/>
</dbReference>